<proteinExistence type="predicted"/>
<feature type="signal peptide" evidence="1">
    <location>
        <begin position="1"/>
        <end position="18"/>
    </location>
</feature>
<reference evidence="3 4" key="1">
    <citation type="submission" date="2024-09" db="EMBL/GenBank/DDBJ databases">
        <authorList>
            <person name="Sun Q."/>
            <person name="Mori K."/>
        </authorList>
    </citation>
    <scope>NUCLEOTIDE SEQUENCE [LARGE SCALE GENOMIC DNA]</scope>
    <source>
        <strain evidence="3 4">CECT 7955</strain>
    </source>
</reference>
<evidence type="ECO:0000256" key="1">
    <source>
        <dbReference type="SAM" id="SignalP"/>
    </source>
</evidence>
<dbReference type="InterPro" id="IPR036709">
    <property type="entry name" value="Autotransporte_beta_dom_sf"/>
</dbReference>
<keyword evidence="4" id="KW-1185">Reference proteome</keyword>
<dbReference type="InterPro" id="IPR005546">
    <property type="entry name" value="Autotransporte_beta"/>
</dbReference>
<keyword evidence="1" id="KW-0732">Signal</keyword>
<evidence type="ECO:0000313" key="4">
    <source>
        <dbReference type="Proteomes" id="UP001589607"/>
    </source>
</evidence>
<protein>
    <submittedName>
        <fullName evidence="3">Autotransporter domain-containing protein</fullName>
    </submittedName>
</protein>
<accession>A0ABV5GUE3</accession>
<feature type="chain" id="PRO_5046437059" evidence="1">
    <location>
        <begin position="19"/>
        <end position="184"/>
    </location>
</feature>
<gene>
    <name evidence="3" type="ORF">ACFFVF_21110</name>
</gene>
<dbReference type="Proteomes" id="UP001589607">
    <property type="component" value="Unassembled WGS sequence"/>
</dbReference>
<feature type="domain" description="Autotransporter" evidence="2">
    <location>
        <begin position="69"/>
        <end position="184"/>
    </location>
</feature>
<dbReference type="RefSeq" id="WP_236452848.1">
    <property type="nucleotide sequence ID" value="NZ_CBCSGE010000039.1"/>
</dbReference>
<dbReference type="SUPFAM" id="SSF103515">
    <property type="entry name" value="Autotransporter"/>
    <property type="match status" value="1"/>
</dbReference>
<evidence type="ECO:0000259" key="2">
    <source>
        <dbReference type="Pfam" id="PF03797"/>
    </source>
</evidence>
<evidence type="ECO:0000313" key="3">
    <source>
        <dbReference type="EMBL" id="MFB9099017.1"/>
    </source>
</evidence>
<name>A0ABV5GUE3_9FLAO</name>
<dbReference type="EMBL" id="JBHMEY010000100">
    <property type="protein sequence ID" value="MFB9099017.1"/>
    <property type="molecule type" value="Genomic_DNA"/>
</dbReference>
<dbReference type="Gene3D" id="2.40.128.130">
    <property type="entry name" value="Autotransporter beta-domain"/>
    <property type="match status" value="1"/>
</dbReference>
<comment type="caution">
    <text evidence="3">The sequence shown here is derived from an EMBL/GenBank/DDBJ whole genome shotgun (WGS) entry which is preliminary data.</text>
</comment>
<dbReference type="Pfam" id="PF03797">
    <property type="entry name" value="Autotransporter"/>
    <property type="match status" value="1"/>
</dbReference>
<sequence length="184" mass="21159">MKKILLITTLLFSTLFFAQKREPITISTYFSGGNINTLGLSLERGRSKEDKKHFTSYILNVGFANMDYEIGSFKDNGTGFVIETGIKSYLNNKQENKGLYLGNYISYGNIKYEKLFLFSSFKGTFSYFSLFSPEIGYKFKVKNFAIDPFAGIMWQWQIKGKGDIDNVNVDVWQPRLGLRLGYQF</sequence>
<organism evidence="3 4">
    <name type="scientific">Flavobacterium jumunjinense</name>
    <dbReference type="NCBI Taxonomy" id="998845"/>
    <lineage>
        <taxon>Bacteria</taxon>
        <taxon>Pseudomonadati</taxon>
        <taxon>Bacteroidota</taxon>
        <taxon>Flavobacteriia</taxon>
        <taxon>Flavobacteriales</taxon>
        <taxon>Flavobacteriaceae</taxon>
        <taxon>Flavobacterium</taxon>
    </lineage>
</organism>